<evidence type="ECO:0000313" key="2">
    <source>
        <dbReference type="EMBL" id="GMF34437.1"/>
    </source>
</evidence>
<name>A0A9W6XA36_9STRA</name>
<organism evidence="2 3">
    <name type="scientific">Phytophthora fragariaefolia</name>
    <dbReference type="NCBI Taxonomy" id="1490495"/>
    <lineage>
        <taxon>Eukaryota</taxon>
        <taxon>Sar</taxon>
        <taxon>Stramenopiles</taxon>
        <taxon>Oomycota</taxon>
        <taxon>Peronosporomycetes</taxon>
        <taxon>Peronosporales</taxon>
        <taxon>Peronosporaceae</taxon>
        <taxon>Phytophthora</taxon>
    </lineage>
</organism>
<proteinExistence type="predicted"/>
<dbReference type="OrthoDB" id="9809223at2759"/>
<feature type="compositionally biased region" description="Polar residues" evidence="1">
    <location>
        <begin position="271"/>
        <end position="281"/>
    </location>
</feature>
<protein>
    <submittedName>
        <fullName evidence="2">Unnamed protein product</fullName>
    </submittedName>
</protein>
<feature type="region of interest" description="Disordered" evidence="1">
    <location>
        <begin position="194"/>
        <end position="244"/>
    </location>
</feature>
<accession>A0A9W6XA36</accession>
<dbReference type="AlphaFoldDB" id="A0A9W6XA36"/>
<feature type="region of interest" description="Disordered" evidence="1">
    <location>
        <begin position="81"/>
        <end position="110"/>
    </location>
</feature>
<evidence type="ECO:0000313" key="3">
    <source>
        <dbReference type="Proteomes" id="UP001165121"/>
    </source>
</evidence>
<gene>
    <name evidence="2" type="ORF">Pfra01_000885500</name>
</gene>
<dbReference type="Proteomes" id="UP001165121">
    <property type="component" value="Unassembled WGS sequence"/>
</dbReference>
<dbReference type="EMBL" id="BSXT01000808">
    <property type="protein sequence ID" value="GMF34437.1"/>
    <property type="molecule type" value="Genomic_DNA"/>
</dbReference>
<keyword evidence="3" id="KW-1185">Reference proteome</keyword>
<feature type="compositionally biased region" description="Basic residues" evidence="1">
    <location>
        <begin position="90"/>
        <end position="103"/>
    </location>
</feature>
<sequence length="281" mass="31098">MNYAFDCFLGIPWLARYQPQIDCLARSVKRPQDFNVSEVFTHPLVAPSDCPHVTVVDGASTTHVVRRASDGPFGTMCTELLTDEDEDAHARRRPRERQTRAHPRGTQMQNETVEQRLPYENEAVAGIPVCPRGGRVAAPADNEAVEQRFAHVPEEVEQRLPHAIEAVEQKLPHDDVAVGIVSPPRVIGEVENELSRLEESASSSSESDTSVSSRGSRRTKTSRQSRRQLKPRHDASPLPDPTESVCTIEYVDGVPSHTRVIEVASPPRDAMSTTSLPGLSW</sequence>
<feature type="region of interest" description="Disordered" evidence="1">
    <location>
        <begin position="261"/>
        <end position="281"/>
    </location>
</feature>
<reference evidence="2" key="1">
    <citation type="submission" date="2023-04" db="EMBL/GenBank/DDBJ databases">
        <title>Phytophthora fragariaefolia NBRC 109709.</title>
        <authorList>
            <person name="Ichikawa N."/>
            <person name="Sato H."/>
            <person name="Tonouchi N."/>
        </authorList>
    </citation>
    <scope>NUCLEOTIDE SEQUENCE</scope>
    <source>
        <strain evidence="2">NBRC 109709</strain>
    </source>
</reference>
<comment type="caution">
    <text evidence="2">The sequence shown here is derived from an EMBL/GenBank/DDBJ whole genome shotgun (WGS) entry which is preliminary data.</text>
</comment>
<evidence type="ECO:0000256" key="1">
    <source>
        <dbReference type="SAM" id="MobiDB-lite"/>
    </source>
</evidence>
<feature type="compositionally biased region" description="Basic residues" evidence="1">
    <location>
        <begin position="215"/>
        <end position="230"/>
    </location>
</feature>
<feature type="compositionally biased region" description="Low complexity" evidence="1">
    <location>
        <begin position="200"/>
        <end position="214"/>
    </location>
</feature>